<dbReference type="PRINTS" id="PR00625">
    <property type="entry name" value="JDOMAIN"/>
</dbReference>
<dbReference type="Pfam" id="PF00076">
    <property type="entry name" value="RRM_1"/>
    <property type="match status" value="1"/>
</dbReference>
<dbReference type="GO" id="GO:0005634">
    <property type="term" value="C:nucleus"/>
    <property type="evidence" value="ECO:0007669"/>
    <property type="project" value="UniProtKB-SubCell"/>
</dbReference>
<evidence type="ECO:0000256" key="4">
    <source>
        <dbReference type="ARBA" id="ARBA00023186"/>
    </source>
</evidence>
<dbReference type="SUPFAM" id="SSF54928">
    <property type="entry name" value="RNA-binding domain, RBD"/>
    <property type="match status" value="1"/>
</dbReference>
<dbReference type="InterPro" id="IPR036869">
    <property type="entry name" value="J_dom_sf"/>
</dbReference>
<feature type="compositionally biased region" description="Polar residues" evidence="6">
    <location>
        <begin position="195"/>
        <end position="211"/>
    </location>
</feature>
<feature type="domain" description="J" evidence="7">
    <location>
        <begin position="11"/>
        <end position="86"/>
    </location>
</feature>
<feature type="region of interest" description="Disordered" evidence="6">
    <location>
        <begin position="193"/>
        <end position="212"/>
    </location>
</feature>
<keyword evidence="3" id="KW-0963">Cytoplasm</keyword>
<evidence type="ECO:0000256" key="5">
    <source>
        <dbReference type="ARBA" id="ARBA00023242"/>
    </source>
</evidence>
<evidence type="ECO:0000256" key="2">
    <source>
        <dbReference type="ARBA" id="ARBA00004496"/>
    </source>
</evidence>
<dbReference type="PROSITE" id="PS50076">
    <property type="entry name" value="DNAJ_2"/>
    <property type="match status" value="1"/>
</dbReference>
<dbReference type="Proteomes" id="UP000694723">
    <property type="component" value="Unplaced"/>
</dbReference>
<evidence type="ECO:0000256" key="1">
    <source>
        <dbReference type="ARBA" id="ARBA00004123"/>
    </source>
</evidence>
<dbReference type="PANTHER" id="PTHR44313:SF1">
    <property type="entry name" value="DNAJ HOMOLOG SUBFAMILY C MEMBER 17"/>
    <property type="match status" value="1"/>
</dbReference>
<dbReference type="SUPFAM" id="SSF46565">
    <property type="entry name" value="Chaperone J-domain"/>
    <property type="match status" value="1"/>
</dbReference>
<dbReference type="GO" id="GO:0005737">
    <property type="term" value="C:cytoplasm"/>
    <property type="evidence" value="ECO:0007669"/>
    <property type="project" value="UniProtKB-SubCell"/>
</dbReference>
<dbReference type="PANTHER" id="PTHR44313">
    <property type="entry name" value="DNAJ HOMOLOG SUBFAMILY C MEMBER 17"/>
    <property type="match status" value="1"/>
</dbReference>
<evidence type="ECO:0000313" key="8">
    <source>
        <dbReference type="Ensembl" id="ENSSSCP00060028581.1"/>
    </source>
</evidence>
<dbReference type="CDD" id="cd12429">
    <property type="entry name" value="RRM_DNAJC17"/>
    <property type="match status" value="1"/>
</dbReference>
<accession>A0A8D1VSH5</accession>
<dbReference type="Pfam" id="PF00226">
    <property type="entry name" value="DnaJ"/>
    <property type="match status" value="1"/>
</dbReference>
<dbReference type="InterPro" id="IPR012677">
    <property type="entry name" value="Nucleotide-bd_a/b_plait_sf"/>
</dbReference>
<dbReference type="InterPro" id="IPR034254">
    <property type="entry name" value="DNAJC17_RRM"/>
</dbReference>
<organism evidence="8 9">
    <name type="scientific">Sus scrofa</name>
    <name type="common">Pig</name>
    <dbReference type="NCBI Taxonomy" id="9823"/>
    <lineage>
        <taxon>Eukaryota</taxon>
        <taxon>Metazoa</taxon>
        <taxon>Chordata</taxon>
        <taxon>Craniata</taxon>
        <taxon>Vertebrata</taxon>
        <taxon>Euteleostomi</taxon>
        <taxon>Mammalia</taxon>
        <taxon>Eutheria</taxon>
        <taxon>Laurasiatheria</taxon>
        <taxon>Artiodactyla</taxon>
        <taxon>Suina</taxon>
        <taxon>Suidae</taxon>
        <taxon>Sus</taxon>
    </lineage>
</organism>
<dbReference type="Ensembl" id="ENSSSCT00060066780.1">
    <property type="protein sequence ID" value="ENSSSCP00060028581.1"/>
    <property type="gene ID" value="ENSSSCG00060049178.1"/>
</dbReference>
<dbReference type="AlphaFoldDB" id="A0A8D1VSH5"/>
<name>A0A8D1VSH5_PIG</name>
<dbReference type="CDD" id="cd06257">
    <property type="entry name" value="DnaJ"/>
    <property type="match status" value="1"/>
</dbReference>
<evidence type="ECO:0000313" key="9">
    <source>
        <dbReference type="Proteomes" id="UP000694723"/>
    </source>
</evidence>
<dbReference type="InterPro" id="IPR052094">
    <property type="entry name" value="Pre-mRNA-splicing_ERAD"/>
</dbReference>
<dbReference type="InterPro" id="IPR000504">
    <property type="entry name" value="RRM_dom"/>
</dbReference>
<evidence type="ECO:0000256" key="6">
    <source>
        <dbReference type="SAM" id="MobiDB-lite"/>
    </source>
</evidence>
<keyword evidence="5" id="KW-0539">Nucleus</keyword>
<dbReference type="InterPro" id="IPR035979">
    <property type="entry name" value="RBD_domain_sf"/>
</dbReference>
<reference evidence="8" key="1">
    <citation type="submission" date="2025-08" db="UniProtKB">
        <authorList>
            <consortium name="Ensembl"/>
        </authorList>
    </citation>
    <scope>IDENTIFICATION</scope>
</reference>
<sequence>MAVTKELLQMDLYALLGIGEKAADKEVKKAYRQKALSCHPDKNPDNPRAAELFHQLSQALEVLTDAAARIERLREEGSRQLEEQQRLIQEQIRQEREQRLRGESPSPIPTFPSKAAPKLKWKSTKESESQGGYSKDVLLRLLQKYGEVLNLVLSSKKAGTAVVEFATVRAAELAVQNEVGLVDNPLKISWLEGRPQSSMGPSHPGASQGSVLSERDYESLVMMRMRQAAERQQLIAQMQQEEQAGQPT</sequence>
<dbReference type="SMART" id="SM00271">
    <property type="entry name" value="DnaJ"/>
    <property type="match status" value="1"/>
</dbReference>
<evidence type="ECO:0000259" key="7">
    <source>
        <dbReference type="PROSITE" id="PS50076"/>
    </source>
</evidence>
<dbReference type="Gene3D" id="3.30.70.330">
    <property type="match status" value="1"/>
</dbReference>
<proteinExistence type="predicted"/>
<feature type="region of interest" description="Disordered" evidence="6">
    <location>
        <begin position="94"/>
        <end position="129"/>
    </location>
</feature>
<comment type="subcellular location">
    <subcellularLocation>
        <location evidence="2">Cytoplasm</location>
    </subcellularLocation>
    <subcellularLocation>
        <location evidence="1">Nucleus</location>
    </subcellularLocation>
</comment>
<evidence type="ECO:0000256" key="3">
    <source>
        <dbReference type="ARBA" id="ARBA00022490"/>
    </source>
</evidence>
<keyword evidence="4" id="KW-0143">Chaperone</keyword>
<dbReference type="GO" id="GO:0003723">
    <property type="term" value="F:RNA binding"/>
    <property type="evidence" value="ECO:0007669"/>
    <property type="project" value="InterPro"/>
</dbReference>
<dbReference type="Gene3D" id="1.10.287.110">
    <property type="entry name" value="DnaJ domain"/>
    <property type="match status" value="1"/>
</dbReference>
<dbReference type="InterPro" id="IPR001623">
    <property type="entry name" value="DnaJ_domain"/>
</dbReference>
<protein>
    <submittedName>
        <fullName evidence="8">DnaJ heat shock protein family (Hsp40) member C17</fullName>
    </submittedName>
</protein>